<sequence length="347" mass="39339">MDVAIRASFQLGPEIECRWPEPHERVYDHTADGFSGVWLEHLRSGWTPRCLNFVKHLFKYVYKISIMQVTPNGVKWISWFLACCEQSNLMPTFKLFHQLFQLVRSNKKPLYELRFRAKECGYPVGFAQPVIQQSTLKGWGGEVIMLRGWDLEGMPHMVEGGESKNFETFDLTGVALAKIKKFCGSLGFPCTRDTFMDYKKLFELGCLPHYNPDLESMMASSSYVLSLRKLVGVHNDKAKKIGDESGSSAAKEGGAESATPNVVRTEAEFETIDFDDVEVPGSRPEKKRKVHCGRKPPSKPKMVIDKVVVDGDWKGPDRRSVMFGSFTLKKLAEMAFEIPTDEEMGEM</sequence>
<dbReference type="EMBL" id="JAUIZM010000007">
    <property type="protein sequence ID" value="KAK1375799.1"/>
    <property type="molecule type" value="Genomic_DNA"/>
</dbReference>
<dbReference type="AlphaFoldDB" id="A0AAD8MKC0"/>
<dbReference type="Pfam" id="PF04195">
    <property type="entry name" value="Transposase_28"/>
    <property type="match status" value="1"/>
</dbReference>
<reference evidence="3" key="1">
    <citation type="submission" date="2023-02" db="EMBL/GenBank/DDBJ databases">
        <title>Genome of toxic invasive species Heracleum sosnowskyi carries increased number of genes despite the absence of recent whole-genome duplications.</title>
        <authorList>
            <person name="Schelkunov M."/>
            <person name="Shtratnikova V."/>
            <person name="Makarenko M."/>
            <person name="Klepikova A."/>
            <person name="Omelchenko D."/>
            <person name="Novikova G."/>
            <person name="Obukhova E."/>
            <person name="Bogdanov V."/>
            <person name="Penin A."/>
            <person name="Logacheva M."/>
        </authorList>
    </citation>
    <scope>NUCLEOTIDE SEQUENCE</scope>
    <source>
        <strain evidence="3">Hsosn_3</strain>
        <tissue evidence="3">Leaf</tissue>
    </source>
</reference>
<feature type="domain" description="Transposase (putative) gypsy type" evidence="2">
    <location>
        <begin position="43"/>
        <end position="102"/>
    </location>
</feature>
<feature type="region of interest" description="Disordered" evidence="1">
    <location>
        <begin position="241"/>
        <end position="261"/>
    </location>
</feature>
<dbReference type="Proteomes" id="UP001237642">
    <property type="component" value="Unassembled WGS sequence"/>
</dbReference>
<evidence type="ECO:0000256" key="1">
    <source>
        <dbReference type="SAM" id="MobiDB-lite"/>
    </source>
</evidence>
<name>A0AAD8MKC0_9APIA</name>
<evidence type="ECO:0000313" key="3">
    <source>
        <dbReference type="EMBL" id="KAK1375799.1"/>
    </source>
</evidence>
<organism evidence="3 4">
    <name type="scientific">Heracleum sosnowskyi</name>
    <dbReference type="NCBI Taxonomy" id="360622"/>
    <lineage>
        <taxon>Eukaryota</taxon>
        <taxon>Viridiplantae</taxon>
        <taxon>Streptophyta</taxon>
        <taxon>Embryophyta</taxon>
        <taxon>Tracheophyta</taxon>
        <taxon>Spermatophyta</taxon>
        <taxon>Magnoliopsida</taxon>
        <taxon>eudicotyledons</taxon>
        <taxon>Gunneridae</taxon>
        <taxon>Pentapetalae</taxon>
        <taxon>asterids</taxon>
        <taxon>campanulids</taxon>
        <taxon>Apiales</taxon>
        <taxon>Apiaceae</taxon>
        <taxon>Apioideae</taxon>
        <taxon>apioid superclade</taxon>
        <taxon>Tordylieae</taxon>
        <taxon>Tordyliinae</taxon>
        <taxon>Heracleum</taxon>
    </lineage>
</organism>
<reference evidence="3" key="2">
    <citation type="submission" date="2023-05" db="EMBL/GenBank/DDBJ databases">
        <authorList>
            <person name="Schelkunov M.I."/>
        </authorList>
    </citation>
    <scope>NUCLEOTIDE SEQUENCE</scope>
    <source>
        <strain evidence="3">Hsosn_3</strain>
        <tissue evidence="3">Leaf</tissue>
    </source>
</reference>
<accession>A0AAD8MKC0</accession>
<evidence type="ECO:0000259" key="2">
    <source>
        <dbReference type="Pfam" id="PF04195"/>
    </source>
</evidence>
<feature type="region of interest" description="Disordered" evidence="1">
    <location>
        <begin position="277"/>
        <end position="297"/>
    </location>
</feature>
<keyword evidence="4" id="KW-1185">Reference proteome</keyword>
<protein>
    <recommendedName>
        <fullName evidence="2">Transposase (putative) gypsy type domain-containing protein</fullName>
    </recommendedName>
</protein>
<gene>
    <name evidence="3" type="ORF">POM88_031992</name>
</gene>
<feature type="compositionally biased region" description="Low complexity" evidence="1">
    <location>
        <begin position="244"/>
        <end position="258"/>
    </location>
</feature>
<dbReference type="InterPro" id="IPR007321">
    <property type="entry name" value="Transposase_28"/>
</dbReference>
<feature type="compositionally biased region" description="Basic residues" evidence="1">
    <location>
        <begin position="285"/>
        <end position="297"/>
    </location>
</feature>
<proteinExistence type="predicted"/>
<evidence type="ECO:0000313" key="4">
    <source>
        <dbReference type="Proteomes" id="UP001237642"/>
    </source>
</evidence>
<comment type="caution">
    <text evidence="3">The sequence shown here is derived from an EMBL/GenBank/DDBJ whole genome shotgun (WGS) entry which is preliminary data.</text>
</comment>